<evidence type="ECO:0000313" key="5">
    <source>
        <dbReference type="EMBL" id="SCO63775.1"/>
    </source>
</evidence>
<dbReference type="PANTHER" id="PTHR24016:SF0">
    <property type="entry name" value="CONSERVED OLIGOMERIC GOLGI COMPLEX SUBUNIT 4"/>
    <property type="match status" value="1"/>
</dbReference>
<evidence type="ECO:0000313" key="3">
    <source>
        <dbReference type="EMBL" id="CXI80210.1"/>
    </source>
</evidence>
<name>A0A122IKF8_PLABE</name>
<proteinExistence type="predicted"/>
<dbReference type="InterPro" id="IPR048684">
    <property type="entry name" value="COG4_C"/>
</dbReference>
<dbReference type="VEuPathDB" id="PlasmoDB:PBANKA_1230600"/>
<sequence>MKMENNFSSTSSSHQHEYGDETVVNTTKNVDIHYTSNINKINEYIEKLDMLDNNFDLKITLNQQREKENFINNIDNINIYIKKHMSFKKKLSEINKSFKKNCNYDAFSKIENVYKTISNINSSYEFIILKIKIEDYINKIEENLKINNYIDTIPFLKLFLEIRKNIFKYNSLYFLNHNEKKYEQKFSNFLNDEDKTIQNDITDYVNYKRPFIFQNNLDKKKANEHVQAYTQIYEMNKDKIDLLNRYYNRVKEMIENEIIELIKKKNIENVKDKINIYLSLFTTQNKKNFENKTDSIDSPLNNTDKKNNSKEMLFKENVNNKKSDNSNYSSNESDKNNEKHEEKYDDKNRNIENNLLKDKKDEESDNNTLYKCNKIENKNDLDNYLIYYDEYLFVCIVIYTLVEIEIDKIIDLLKKKIVSKEDNIYIECIKKCYSCLYKYNLYFEKLVKDNLVYIIYNRKIELIYNKIISVIFRTFCSHVKLCINSFDELKDYDKNIEILSLLCYNFVNIKIYLHDLYNNKFQKLNNIFDIKNYINTNIYSNTNGIYKNIPYINIIQDSICSYIDHEILFSRHCINKAFILTDDIMLSLIDDENNKIIEPFNKNISTYNDEVYSINSAGNNNEYTSTFLEDSFFIFQKSVCRSINMNDINIICVLINNIMIIISTTLKEYLKDNIKTSKSIYSSFIHDINNLKKFSFKKLLKSIDNNNYTENSKNNKTVQIAQNFVTSLSYISSENNNDDDKKSNFHNYNAIDISNNSYTTHYGQTIASDNLFTGQSTNHTKIIDNIKIDDIYNYLSQNNYNNLYNPLNNNQDNNIENQIINSKFSYPHCINNIEACYQYIQKYKIFIHDYFSERFLQNDVSQKKKTQNYLLMFNNALTNYDNILNDYEKLNIENCKNLLNILKIHFVSQLVVIENINFDISSEQYSYYQLNDPYIHNLIVKIKLILHHISLYFNQNIFHIIVNMLAEKICKYIERIIMTKKFSLYGCVQIDNDIRNLMLFFTSVTSINIKKEFLKLLEICELLNINDLQDFKDFYDENKNNLSTNEIENIISLRNDIPDDFLKSIKLYMNLKI</sequence>
<evidence type="ECO:0000259" key="2">
    <source>
        <dbReference type="Pfam" id="PF20662"/>
    </source>
</evidence>
<dbReference type="OMA" id="CRSINMN"/>
<feature type="region of interest" description="Disordered" evidence="1">
    <location>
        <begin position="1"/>
        <end position="20"/>
    </location>
</feature>
<feature type="compositionally biased region" description="Basic and acidic residues" evidence="1">
    <location>
        <begin position="332"/>
        <end position="358"/>
    </location>
</feature>
<evidence type="ECO:0000313" key="6">
    <source>
        <dbReference type="Proteomes" id="UP000069549"/>
    </source>
</evidence>
<dbReference type="EMBL" id="LT608260">
    <property type="protein sequence ID" value="SCO63775.1"/>
    <property type="molecule type" value="Genomic_DNA"/>
</dbReference>
<feature type="domain" description="Conserved oligomeric Golgi complex subunit 4 C-terminal" evidence="2">
    <location>
        <begin position="830"/>
        <end position="1045"/>
    </location>
</feature>
<evidence type="ECO:0000313" key="4">
    <source>
        <dbReference type="EMBL" id="SCN27350.1"/>
    </source>
</evidence>
<dbReference type="Proteomes" id="UP000219860">
    <property type="component" value="Chromosome 12"/>
</dbReference>
<organism evidence="3 6">
    <name type="scientific">Plasmodium berghei</name>
    <dbReference type="NCBI Taxonomy" id="5821"/>
    <lineage>
        <taxon>Eukaryota</taxon>
        <taxon>Sar</taxon>
        <taxon>Alveolata</taxon>
        <taxon>Apicomplexa</taxon>
        <taxon>Aconoidasida</taxon>
        <taxon>Haemosporida</taxon>
        <taxon>Plasmodiidae</taxon>
        <taxon>Plasmodium</taxon>
        <taxon>Plasmodium (Vinckeia)</taxon>
    </lineage>
</organism>
<dbReference type="EMBL" id="LT614638">
    <property type="protein sequence ID" value="SCN27350.1"/>
    <property type="molecule type" value="Genomic_DNA"/>
</dbReference>
<feature type="compositionally biased region" description="Basic and acidic residues" evidence="1">
    <location>
        <begin position="303"/>
        <end position="324"/>
    </location>
</feature>
<dbReference type="OrthoDB" id="47059at2759"/>
<dbReference type="PANTHER" id="PTHR24016">
    <property type="entry name" value="CONSERVED OLIGOMERIC GOLGI COMPLEX SUBUNIT 4"/>
    <property type="match status" value="1"/>
</dbReference>
<evidence type="ECO:0000313" key="8">
    <source>
        <dbReference type="Proteomes" id="UP000220214"/>
    </source>
</evidence>
<evidence type="ECO:0000313" key="7">
    <source>
        <dbReference type="Proteomes" id="UP000219860"/>
    </source>
</evidence>
<feature type="compositionally biased region" description="Polar residues" evidence="1">
    <location>
        <begin position="1"/>
        <end position="13"/>
    </location>
</feature>
<dbReference type="EMBL" id="LT160032">
    <property type="protein sequence ID" value="CXI80210.1"/>
    <property type="molecule type" value="Genomic_DNA"/>
</dbReference>
<dbReference type="Proteomes" id="UP000220214">
    <property type="component" value="Chromosome 12"/>
</dbReference>
<feature type="region of interest" description="Disordered" evidence="1">
    <location>
        <begin position="290"/>
        <end position="358"/>
    </location>
</feature>
<dbReference type="Proteomes" id="UP000069549">
    <property type="component" value="Chromosome 12"/>
</dbReference>
<accession>A0A122IKF8</accession>
<reference evidence="3 6" key="1">
    <citation type="submission" date="2016-02" db="EMBL/GenBank/DDBJ databases">
        <authorList>
            <consortium name="Pathogen Informatics"/>
        </authorList>
    </citation>
    <scope>NUCLEOTIDE SEQUENCE [LARGE SCALE GENOMIC DNA]</scope>
    <source>
        <strain evidence="3 6">K173</strain>
        <strain evidence="4 8">NK65e</strain>
        <strain evidence="5 7">SP11 Antwerpcl1</strain>
    </source>
</reference>
<dbReference type="Gene3D" id="1.20.58.1970">
    <property type="match status" value="1"/>
</dbReference>
<dbReference type="Pfam" id="PF20662">
    <property type="entry name" value="COG4_C"/>
    <property type="match status" value="1"/>
</dbReference>
<dbReference type="AlphaFoldDB" id="A0A122IKF8"/>
<protein>
    <recommendedName>
        <fullName evidence="2">Conserved oligomeric Golgi complex subunit 4 C-terminal domain-containing protein</fullName>
    </recommendedName>
</protein>
<dbReference type="InterPro" id="IPR048682">
    <property type="entry name" value="COG4"/>
</dbReference>
<evidence type="ECO:0000256" key="1">
    <source>
        <dbReference type="SAM" id="MobiDB-lite"/>
    </source>
</evidence>
<gene>
    <name evidence="3" type="ORF">PBK173_000343800</name>
    <name evidence="4" type="ORF">PBNK65E_000334300</name>
    <name evidence="5" type="ORF">PBSP11A_000334300</name>
</gene>